<reference evidence="1 2" key="1">
    <citation type="submission" date="2024-05" db="EMBL/GenBank/DDBJ databases">
        <title>A draft genome resource for the thread blight pathogen Marasmius tenuissimus strain MS-2.</title>
        <authorList>
            <person name="Yulfo-Soto G.E."/>
            <person name="Baruah I.K."/>
            <person name="Amoako-Attah I."/>
            <person name="Bukari Y."/>
            <person name="Meinhardt L.W."/>
            <person name="Bailey B.A."/>
            <person name="Cohen S.P."/>
        </authorList>
    </citation>
    <scope>NUCLEOTIDE SEQUENCE [LARGE SCALE GENOMIC DNA]</scope>
    <source>
        <strain evidence="1 2">MS-2</strain>
    </source>
</reference>
<comment type="caution">
    <text evidence="1">The sequence shown here is derived from an EMBL/GenBank/DDBJ whole genome shotgun (WGS) entry which is preliminary data.</text>
</comment>
<proteinExistence type="predicted"/>
<organism evidence="1 2">
    <name type="scientific">Marasmius tenuissimus</name>
    <dbReference type="NCBI Taxonomy" id="585030"/>
    <lineage>
        <taxon>Eukaryota</taxon>
        <taxon>Fungi</taxon>
        <taxon>Dikarya</taxon>
        <taxon>Basidiomycota</taxon>
        <taxon>Agaricomycotina</taxon>
        <taxon>Agaricomycetes</taxon>
        <taxon>Agaricomycetidae</taxon>
        <taxon>Agaricales</taxon>
        <taxon>Marasmiineae</taxon>
        <taxon>Marasmiaceae</taxon>
        <taxon>Marasmius</taxon>
    </lineage>
</organism>
<protein>
    <submittedName>
        <fullName evidence="1">Uncharacterized protein</fullName>
    </submittedName>
</protein>
<name>A0ABR2Z847_9AGAR</name>
<evidence type="ECO:0000313" key="2">
    <source>
        <dbReference type="Proteomes" id="UP001437256"/>
    </source>
</evidence>
<accession>A0ABR2Z847</accession>
<gene>
    <name evidence="1" type="ORF">AAF712_016227</name>
</gene>
<keyword evidence="2" id="KW-1185">Reference proteome</keyword>
<sequence length="211" mass="23165">MQDHLITYLWKLKDNAHTMTGCVGLTVDELFNKIHECFIGVHWALDLASTIAVSKQSVSTPFRDYAEDALSSNVKLGTSSAKLSDTTLLDCLSQNMHDLLAKKLLEPTDRSKVDTLLASKIRSGTADAENENETLDKWIELVDSLNEDVRLQISTFESLQCNNRPPIAAVNPYQGHPFPNQPYQNHFPDAAGPMPVYPVAAAPGTSGGWAP</sequence>
<dbReference type="EMBL" id="JBBXMP010000669">
    <property type="protein sequence ID" value="KAL0057144.1"/>
    <property type="molecule type" value="Genomic_DNA"/>
</dbReference>
<dbReference type="Proteomes" id="UP001437256">
    <property type="component" value="Unassembled WGS sequence"/>
</dbReference>
<evidence type="ECO:0000313" key="1">
    <source>
        <dbReference type="EMBL" id="KAL0057144.1"/>
    </source>
</evidence>